<sequence length="84" mass="9609">MASNRNIYKEIHMFRHLEDALLDVSSTRTTFTVQIMQRMLSQKQLHAKIMAASNEAGTKLALDMEPMQKRQRAEGTQVSSNMLV</sequence>
<dbReference type="AlphaFoldDB" id="A0A9D4VB44"/>
<protein>
    <submittedName>
        <fullName evidence="1">Uncharacterized protein</fullName>
    </submittedName>
</protein>
<keyword evidence="2" id="KW-1185">Reference proteome</keyword>
<name>A0A9D4VB44_ADICA</name>
<dbReference type="Proteomes" id="UP000886520">
    <property type="component" value="Chromosome 2"/>
</dbReference>
<dbReference type="EMBL" id="JABFUD020000003">
    <property type="protein sequence ID" value="KAI5082383.1"/>
    <property type="molecule type" value="Genomic_DNA"/>
</dbReference>
<organism evidence="1 2">
    <name type="scientific">Adiantum capillus-veneris</name>
    <name type="common">Maidenhair fern</name>
    <dbReference type="NCBI Taxonomy" id="13818"/>
    <lineage>
        <taxon>Eukaryota</taxon>
        <taxon>Viridiplantae</taxon>
        <taxon>Streptophyta</taxon>
        <taxon>Embryophyta</taxon>
        <taxon>Tracheophyta</taxon>
        <taxon>Polypodiopsida</taxon>
        <taxon>Polypodiidae</taxon>
        <taxon>Polypodiales</taxon>
        <taxon>Pteridineae</taxon>
        <taxon>Pteridaceae</taxon>
        <taxon>Vittarioideae</taxon>
        <taxon>Adiantum</taxon>
    </lineage>
</organism>
<gene>
    <name evidence="1" type="ORF">GOP47_0002126</name>
</gene>
<comment type="caution">
    <text evidence="1">The sequence shown here is derived from an EMBL/GenBank/DDBJ whole genome shotgun (WGS) entry which is preliminary data.</text>
</comment>
<proteinExistence type="predicted"/>
<evidence type="ECO:0000313" key="1">
    <source>
        <dbReference type="EMBL" id="KAI5082383.1"/>
    </source>
</evidence>
<reference evidence="1" key="1">
    <citation type="submission" date="2021-01" db="EMBL/GenBank/DDBJ databases">
        <title>Adiantum capillus-veneris genome.</title>
        <authorList>
            <person name="Fang Y."/>
            <person name="Liao Q."/>
        </authorList>
    </citation>
    <scope>NUCLEOTIDE SEQUENCE</scope>
    <source>
        <strain evidence="1">H3</strain>
        <tissue evidence="1">Leaf</tissue>
    </source>
</reference>
<accession>A0A9D4VB44</accession>
<evidence type="ECO:0000313" key="2">
    <source>
        <dbReference type="Proteomes" id="UP000886520"/>
    </source>
</evidence>